<evidence type="ECO:0000313" key="1">
    <source>
        <dbReference type="EMBL" id="THU65060.1"/>
    </source>
</evidence>
<dbReference type="InterPro" id="IPR014710">
    <property type="entry name" value="RmlC-like_jellyroll"/>
</dbReference>
<dbReference type="Proteomes" id="UP000317650">
    <property type="component" value="Chromosome 1"/>
</dbReference>
<protein>
    <submittedName>
        <fullName evidence="1">Uncharacterized protein</fullName>
    </submittedName>
</protein>
<reference evidence="1 2" key="1">
    <citation type="journal article" date="2019" name="Nat. Plants">
        <title>Genome sequencing of Musa balbisiana reveals subgenome evolution and function divergence in polyploid bananas.</title>
        <authorList>
            <person name="Yao X."/>
        </authorList>
    </citation>
    <scope>NUCLEOTIDE SEQUENCE [LARGE SCALE GENOMIC DNA]</scope>
    <source>
        <strain evidence="2">cv. DH-PKW</strain>
        <tissue evidence="1">Leaves</tissue>
    </source>
</reference>
<proteinExistence type="predicted"/>
<accession>A0A4S8JSI5</accession>
<name>A0A4S8JSI5_MUSBA</name>
<dbReference type="EMBL" id="PYDT01000004">
    <property type="protein sequence ID" value="THU65060.1"/>
    <property type="molecule type" value="Genomic_DNA"/>
</dbReference>
<sequence length="70" mass="7995">MHWVTRRSEKVKTDEGFEESSNCCLGGVDEGMVPMFELMDDQLMDAMCDHLKHVLYIENSCIIAEERPSG</sequence>
<keyword evidence="2" id="KW-1185">Reference proteome</keyword>
<dbReference type="Gene3D" id="2.60.120.10">
    <property type="entry name" value="Jelly Rolls"/>
    <property type="match status" value="1"/>
</dbReference>
<comment type="caution">
    <text evidence="1">The sequence shown here is derived from an EMBL/GenBank/DDBJ whole genome shotgun (WGS) entry which is preliminary data.</text>
</comment>
<gene>
    <name evidence="1" type="ORF">C4D60_Mb01t33150</name>
</gene>
<evidence type="ECO:0000313" key="2">
    <source>
        <dbReference type="Proteomes" id="UP000317650"/>
    </source>
</evidence>
<dbReference type="STRING" id="52838.A0A4S8JSI5"/>
<dbReference type="AlphaFoldDB" id="A0A4S8JSI5"/>
<organism evidence="1 2">
    <name type="scientific">Musa balbisiana</name>
    <name type="common">Banana</name>
    <dbReference type="NCBI Taxonomy" id="52838"/>
    <lineage>
        <taxon>Eukaryota</taxon>
        <taxon>Viridiplantae</taxon>
        <taxon>Streptophyta</taxon>
        <taxon>Embryophyta</taxon>
        <taxon>Tracheophyta</taxon>
        <taxon>Spermatophyta</taxon>
        <taxon>Magnoliopsida</taxon>
        <taxon>Liliopsida</taxon>
        <taxon>Zingiberales</taxon>
        <taxon>Musaceae</taxon>
        <taxon>Musa</taxon>
    </lineage>
</organism>